<dbReference type="InterPro" id="IPR029033">
    <property type="entry name" value="His_PPase_superfam"/>
</dbReference>
<dbReference type="PANTHER" id="PTHR48100">
    <property type="entry name" value="BROAD-SPECIFICITY PHOSPHATASE YOR283W-RELATED"/>
    <property type="match status" value="1"/>
</dbReference>
<dbReference type="InterPro" id="IPR050275">
    <property type="entry name" value="PGM_Phosphatase"/>
</dbReference>
<name>A0A2R4MGC1_9HYPH</name>
<keyword evidence="2" id="KW-0413">Isomerase</keyword>
<dbReference type="CDD" id="cd07067">
    <property type="entry name" value="HP_PGM_like"/>
    <property type="match status" value="1"/>
</dbReference>
<dbReference type="PROSITE" id="PS00175">
    <property type="entry name" value="PG_MUTASE"/>
    <property type="match status" value="1"/>
</dbReference>
<organism evidence="4 5">
    <name type="scientific">Maritalea myrionectae</name>
    <dbReference type="NCBI Taxonomy" id="454601"/>
    <lineage>
        <taxon>Bacteria</taxon>
        <taxon>Pseudomonadati</taxon>
        <taxon>Pseudomonadota</taxon>
        <taxon>Alphaproteobacteria</taxon>
        <taxon>Hyphomicrobiales</taxon>
        <taxon>Devosiaceae</taxon>
        <taxon>Maritalea</taxon>
    </lineage>
</organism>
<dbReference type="GO" id="GO:0005737">
    <property type="term" value="C:cytoplasm"/>
    <property type="evidence" value="ECO:0007669"/>
    <property type="project" value="TreeGrafter"/>
</dbReference>
<dbReference type="EMBL" id="CP021330">
    <property type="protein sequence ID" value="AVX04929.1"/>
    <property type="molecule type" value="Genomic_DNA"/>
</dbReference>
<accession>A0A2R4MGC1</accession>
<dbReference type="Proteomes" id="UP000258927">
    <property type="component" value="Chromosome"/>
</dbReference>
<evidence type="ECO:0000313" key="5">
    <source>
        <dbReference type="Proteomes" id="UP000258927"/>
    </source>
</evidence>
<dbReference type="SMART" id="SM00855">
    <property type="entry name" value="PGAM"/>
    <property type="match status" value="1"/>
</dbReference>
<protein>
    <submittedName>
        <fullName evidence="4">Phosphoglycerate mutase (2,3-diphosphoglycerate-independent)</fullName>
    </submittedName>
</protein>
<dbReference type="KEGG" id="mmyr:MXMO3_02416"/>
<proteinExistence type="predicted"/>
<dbReference type="GO" id="GO:0016791">
    <property type="term" value="F:phosphatase activity"/>
    <property type="evidence" value="ECO:0007669"/>
    <property type="project" value="TreeGrafter"/>
</dbReference>
<keyword evidence="1" id="KW-0324">Glycolysis</keyword>
<reference evidence="4 5" key="1">
    <citation type="submission" date="2017-05" db="EMBL/GenBank/DDBJ databases">
        <title>Genome Analysis of Maritalea myrionectae HL2708#5.</title>
        <authorList>
            <consortium name="Cotde Inc.-PKNU"/>
            <person name="Jang D."/>
            <person name="Oh H.-M."/>
        </authorList>
    </citation>
    <scope>NUCLEOTIDE SEQUENCE [LARGE SCALE GENOMIC DNA]</scope>
    <source>
        <strain evidence="4 5">HL2708#5</strain>
    </source>
</reference>
<dbReference type="Gene3D" id="3.40.50.1240">
    <property type="entry name" value="Phosphoglycerate mutase-like"/>
    <property type="match status" value="1"/>
</dbReference>
<evidence type="ECO:0000256" key="1">
    <source>
        <dbReference type="ARBA" id="ARBA00023152"/>
    </source>
</evidence>
<dbReference type="InterPro" id="IPR013078">
    <property type="entry name" value="His_Pase_superF_clade-1"/>
</dbReference>
<feature type="binding site" evidence="3">
    <location>
        <begin position="7"/>
        <end position="14"/>
    </location>
    <ligand>
        <name>substrate</name>
    </ligand>
</feature>
<dbReference type="InterPro" id="IPR001345">
    <property type="entry name" value="PG/BPGM_mutase_AS"/>
</dbReference>
<evidence type="ECO:0000256" key="3">
    <source>
        <dbReference type="PIRSR" id="PIRSR613078-2"/>
    </source>
</evidence>
<feature type="binding site" evidence="3">
    <location>
        <position position="57"/>
    </location>
    <ligand>
        <name>substrate</name>
    </ligand>
</feature>
<sequence>MRLLLVRHGQSEWNAVKRLQGQADIDLSPEGRAQAREIGPIVQQISPDYAIGSDLKRAISTAELMGFDHVQLSSKLREISVGDWTGQPIETLIEQSPDDYLNWRAGSFTPPHGESWTEFVSRTHGIIDEYRRHMDIRNLLVVCHGGVIRALLDHYLGLSPKSIIPVAPASLTSVRLPKSGESPARLELFNYRPTDLEFGAPD</sequence>
<evidence type="ECO:0000256" key="2">
    <source>
        <dbReference type="ARBA" id="ARBA00023235"/>
    </source>
</evidence>
<dbReference type="PANTHER" id="PTHR48100:SF1">
    <property type="entry name" value="HISTIDINE PHOSPHATASE FAMILY PROTEIN-RELATED"/>
    <property type="match status" value="1"/>
</dbReference>
<gene>
    <name evidence="4" type="ORF">MXMO3_02416</name>
</gene>
<dbReference type="SUPFAM" id="SSF53254">
    <property type="entry name" value="Phosphoglycerate mutase-like"/>
    <property type="match status" value="1"/>
</dbReference>
<dbReference type="AlphaFoldDB" id="A0A2R4MGC1"/>
<evidence type="ECO:0000313" key="4">
    <source>
        <dbReference type="EMBL" id="AVX04929.1"/>
    </source>
</evidence>
<dbReference type="RefSeq" id="WP_245985739.1">
    <property type="nucleotide sequence ID" value="NZ_CP021330.1"/>
</dbReference>
<dbReference type="Pfam" id="PF00300">
    <property type="entry name" value="His_Phos_1"/>
    <property type="match status" value="1"/>
</dbReference>
<keyword evidence="5" id="KW-1185">Reference proteome</keyword>